<keyword evidence="4" id="KW-0862">Zinc</keyword>
<keyword evidence="2" id="KW-0533">Nickel</keyword>
<dbReference type="Pfam" id="PF01155">
    <property type="entry name" value="HypA"/>
    <property type="match status" value="1"/>
</dbReference>
<keyword evidence="3" id="KW-0479">Metal-binding</keyword>
<evidence type="ECO:0000256" key="4">
    <source>
        <dbReference type="ARBA" id="ARBA00022833"/>
    </source>
</evidence>
<evidence type="ECO:0000256" key="1">
    <source>
        <dbReference type="ARBA" id="ARBA00010748"/>
    </source>
</evidence>
<proteinExistence type="inferred from homology"/>
<evidence type="ECO:0000313" key="6">
    <source>
        <dbReference type="Proteomes" id="UP001594288"/>
    </source>
</evidence>
<sequence>GLAEPGTVAMHELSIATQLVKVVTRVKKENSADRVGQVTVDIGLLAGIDRESLDFCFEAITKGTPLEGAHLKIEEVKPVGKCRKCGEDYEVRLDDFTCPACGSTDFDMLSGSEISIREVEIESEEEG</sequence>
<comment type="caution">
    <text evidence="5">The sequence shown here is derived from an EMBL/GenBank/DDBJ whole genome shotgun (WGS) entry which is preliminary data.</text>
</comment>
<feature type="non-terminal residue" evidence="5">
    <location>
        <position position="1"/>
    </location>
</feature>
<dbReference type="PANTHER" id="PTHR34535">
    <property type="entry name" value="HYDROGENASE MATURATION FACTOR HYPA"/>
    <property type="match status" value="1"/>
</dbReference>
<dbReference type="EMBL" id="JBHPEI010000030">
    <property type="protein sequence ID" value="MFC1799793.1"/>
    <property type="molecule type" value="Genomic_DNA"/>
</dbReference>
<reference evidence="5 6" key="1">
    <citation type="submission" date="2024-09" db="EMBL/GenBank/DDBJ databases">
        <authorList>
            <person name="D'Angelo T."/>
        </authorList>
    </citation>
    <scope>NUCLEOTIDE SEQUENCE [LARGE SCALE GENOMIC DNA]</scope>
    <source>
        <strain evidence="5">SAG AM-311-F02</strain>
    </source>
</reference>
<protein>
    <submittedName>
        <fullName evidence="5">Hydrogenase maturation nickel metallochaperone HypA</fullName>
    </submittedName>
</protein>
<organism evidence="5 6">
    <name type="scientific">Eiseniibacteriota bacterium</name>
    <dbReference type="NCBI Taxonomy" id="2212470"/>
    <lineage>
        <taxon>Bacteria</taxon>
        <taxon>Candidatus Eiseniibacteriota</taxon>
    </lineage>
</organism>
<dbReference type="NCBIfam" id="TIGR00100">
    <property type="entry name" value="hypA"/>
    <property type="match status" value="1"/>
</dbReference>
<keyword evidence="6" id="KW-1185">Reference proteome</keyword>
<dbReference type="Proteomes" id="UP001594288">
    <property type="component" value="Unassembled WGS sequence"/>
</dbReference>
<dbReference type="PIRSF" id="PIRSF004761">
    <property type="entry name" value="Hydrgn_mat_HypA"/>
    <property type="match status" value="1"/>
</dbReference>
<evidence type="ECO:0000256" key="2">
    <source>
        <dbReference type="ARBA" id="ARBA00022596"/>
    </source>
</evidence>
<gene>
    <name evidence="5" type="primary">hypA</name>
    <name evidence="5" type="ORF">ACFL2Z_02660</name>
</gene>
<dbReference type="PANTHER" id="PTHR34535:SF3">
    <property type="entry name" value="HYDROGENASE MATURATION FACTOR HYPA"/>
    <property type="match status" value="1"/>
</dbReference>
<dbReference type="HAMAP" id="MF_00213">
    <property type="entry name" value="HypA_HybF"/>
    <property type="match status" value="1"/>
</dbReference>
<name>A0ABV6YNZ8_UNCEI</name>
<evidence type="ECO:0000256" key="3">
    <source>
        <dbReference type="ARBA" id="ARBA00022723"/>
    </source>
</evidence>
<dbReference type="InterPro" id="IPR000688">
    <property type="entry name" value="HypA/HybF"/>
</dbReference>
<comment type="similarity">
    <text evidence="1">Belongs to the HypA/HybF family.</text>
</comment>
<dbReference type="PROSITE" id="PS01249">
    <property type="entry name" value="HYPA"/>
    <property type="match status" value="1"/>
</dbReference>
<accession>A0ABV6YNZ8</accession>
<dbReference type="Gene3D" id="3.30.2320.80">
    <property type="match status" value="1"/>
</dbReference>
<dbReference type="InterPro" id="IPR020538">
    <property type="entry name" value="Hydgase_Ni_incorp_HypA/HybF_CS"/>
</dbReference>
<evidence type="ECO:0000313" key="5">
    <source>
        <dbReference type="EMBL" id="MFC1799793.1"/>
    </source>
</evidence>